<accession>A0ACB7PFF6</accession>
<name>A0ACB7PFF6_9PEZI</name>
<comment type="caution">
    <text evidence="1">The sequence shown here is derived from an EMBL/GenBank/DDBJ whole genome shotgun (WGS) entry which is preliminary data.</text>
</comment>
<dbReference type="EMBL" id="JAGIZQ010000003">
    <property type="protein sequence ID" value="KAH6637049.1"/>
    <property type="molecule type" value="Genomic_DNA"/>
</dbReference>
<sequence>MLDKLSAIPLETLSKIRHMRVSGEALDWIIQRREVFYTLGEALEVLPGLCLDQLTVVCTADKIASYHTFCQLVLRGRGWKTLRFVHPTAAVVSSPKDLSNLLSILGDYVRQRNTWRALQFEPGQTVPGFRNGWELGLSMTVYHARESGHRGLIPQPNECVEYKRKPVRQLPGWYPDVAPKDTYPMGKGEKGKELMVVAKREGPPLVNGHLGKPVQGPTWYEIGQPSPWTNGRMLPEVPSLRTVDDYNDPEEHVWTPRHLCENPDLRHFGCDLDER</sequence>
<evidence type="ECO:0000313" key="2">
    <source>
        <dbReference type="Proteomes" id="UP000724584"/>
    </source>
</evidence>
<reference evidence="1 2" key="1">
    <citation type="journal article" date="2021" name="Nat. Commun.">
        <title>Genetic determinants of endophytism in the Arabidopsis root mycobiome.</title>
        <authorList>
            <person name="Mesny F."/>
            <person name="Miyauchi S."/>
            <person name="Thiergart T."/>
            <person name="Pickel B."/>
            <person name="Atanasova L."/>
            <person name="Karlsson M."/>
            <person name="Huettel B."/>
            <person name="Barry K.W."/>
            <person name="Haridas S."/>
            <person name="Chen C."/>
            <person name="Bauer D."/>
            <person name="Andreopoulos W."/>
            <person name="Pangilinan J."/>
            <person name="LaButti K."/>
            <person name="Riley R."/>
            <person name="Lipzen A."/>
            <person name="Clum A."/>
            <person name="Drula E."/>
            <person name="Henrissat B."/>
            <person name="Kohler A."/>
            <person name="Grigoriev I.V."/>
            <person name="Martin F.M."/>
            <person name="Hacquard S."/>
        </authorList>
    </citation>
    <scope>NUCLEOTIDE SEQUENCE [LARGE SCALE GENOMIC DNA]</scope>
    <source>
        <strain evidence="1 2">MPI-SDFR-AT-0079</strain>
    </source>
</reference>
<organism evidence="1 2">
    <name type="scientific">Chaetomium tenue</name>
    <dbReference type="NCBI Taxonomy" id="1854479"/>
    <lineage>
        <taxon>Eukaryota</taxon>
        <taxon>Fungi</taxon>
        <taxon>Dikarya</taxon>
        <taxon>Ascomycota</taxon>
        <taxon>Pezizomycotina</taxon>
        <taxon>Sordariomycetes</taxon>
        <taxon>Sordariomycetidae</taxon>
        <taxon>Sordariales</taxon>
        <taxon>Chaetomiaceae</taxon>
        <taxon>Chaetomium</taxon>
    </lineage>
</organism>
<proteinExistence type="predicted"/>
<evidence type="ECO:0000313" key="1">
    <source>
        <dbReference type="EMBL" id="KAH6637049.1"/>
    </source>
</evidence>
<protein>
    <submittedName>
        <fullName evidence="1">Uncharacterized protein</fullName>
    </submittedName>
</protein>
<keyword evidence="2" id="KW-1185">Reference proteome</keyword>
<dbReference type="Proteomes" id="UP000724584">
    <property type="component" value="Unassembled WGS sequence"/>
</dbReference>
<gene>
    <name evidence="1" type="ORF">F5144DRAFT_569542</name>
</gene>